<dbReference type="AlphaFoldDB" id="A0AAN7H9H3"/>
<evidence type="ECO:0000256" key="6">
    <source>
        <dbReference type="ARBA" id="ARBA00048539"/>
    </source>
</evidence>
<evidence type="ECO:0000313" key="9">
    <source>
        <dbReference type="EMBL" id="KAK4236447.1"/>
    </source>
</evidence>
<reference evidence="9" key="2">
    <citation type="submission" date="2023-05" db="EMBL/GenBank/DDBJ databases">
        <authorList>
            <consortium name="Lawrence Berkeley National Laboratory"/>
            <person name="Steindorff A."/>
            <person name="Hensen N."/>
            <person name="Bonometti L."/>
            <person name="Westerberg I."/>
            <person name="Brannstrom I.O."/>
            <person name="Guillou S."/>
            <person name="Cros-Aarteil S."/>
            <person name="Calhoun S."/>
            <person name="Haridas S."/>
            <person name="Kuo A."/>
            <person name="Mondo S."/>
            <person name="Pangilinan J."/>
            <person name="Riley R."/>
            <person name="Labutti K."/>
            <person name="Andreopoulos B."/>
            <person name="Lipzen A."/>
            <person name="Chen C."/>
            <person name="Yanf M."/>
            <person name="Daum C."/>
            <person name="Ng V."/>
            <person name="Clum A."/>
            <person name="Ohm R."/>
            <person name="Martin F."/>
            <person name="Silar P."/>
            <person name="Natvig D."/>
            <person name="Lalanne C."/>
            <person name="Gautier V."/>
            <person name="Ament-Velasquez S.L."/>
            <person name="Kruys A."/>
            <person name="Hutchinson M.I."/>
            <person name="Powell A.J."/>
            <person name="Barry K."/>
            <person name="Miller A.N."/>
            <person name="Grigoriev I.V."/>
            <person name="Debuchy R."/>
            <person name="Gladieux P."/>
            <person name="Thoren M.H."/>
            <person name="Johannesson H."/>
        </authorList>
    </citation>
    <scope>NUCLEOTIDE SEQUENCE</scope>
    <source>
        <strain evidence="9">CBS 532.94</strain>
    </source>
</reference>
<organism evidence="9 10">
    <name type="scientific">Achaetomium macrosporum</name>
    <dbReference type="NCBI Taxonomy" id="79813"/>
    <lineage>
        <taxon>Eukaryota</taxon>
        <taxon>Fungi</taxon>
        <taxon>Dikarya</taxon>
        <taxon>Ascomycota</taxon>
        <taxon>Pezizomycotina</taxon>
        <taxon>Sordariomycetes</taxon>
        <taxon>Sordariomycetidae</taxon>
        <taxon>Sordariales</taxon>
        <taxon>Chaetomiaceae</taxon>
        <taxon>Achaetomium</taxon>
    </lineage>
</organism>
<proteinExistence type="inferred from homology"/>
<sequence length="739" mass="84225">MSTIPPVLHCSARAITSHEFLEALQATCAPRFPQARGRTHRPIALAVSGGVDSMALAYLCSKIKQTDHWFKVADHPVSNPFGLIVDHYLREGSAAEAENVAKVLRQLGVRAKILKIRWSDVIPEDANPNDLPNVETVARYLRYRRLGTFCKTWRVASLFTAHHEDDQYETVMMRLLSGHGHRGLQGMRPATDIPECYDLHGVYQSGFIDDQRRDNPFWNLTPNDRQRKELRRGLRHEVDPAVLAKEVEEGLKFDAATAYADDYDGIAKGSKRAPALMPLEFEDGGVMVYRPLLQFGKDRLIATCLENGVPWFEDHTNTDQTLTMRNAVRYMHKNHKLPVALQKPAILQLAERCRARVASAEAEAERLLSRTVIHEFGANAGTLVLTLPKLSFPSVPGRFSASPTARQRRAEHYRHIAALLIRKLLSMVTPERELSQVAQLSHLVSMLFPSLAEVDAPPPEPKAYVICGVHFIPLVADDYPLRWLLTRAPHASNVPRPSITFRELPFAKRLNKHPSAWKTQGWTEPQLFDGRYWIRILHRLPCKLRVAAFEAEHHKPFREGLAHDRARKELASMLRRYAPGKTRYTLPAIYATVDVSDLLAGGDWWPKDLSPSQPHSAAATGSGGAESHSEEHLDEKEVVAQIRTGGLNRLFAARLEWERELREEEKLHLLALPTLGVALPGVEDWLRWEVRYRKVDEELLRLSRLGGRMIGRRELRERVRWLYWWMKLRRRKGRASGRR</sequence>
<evidence type="ECO:0000313" key="10">
    <source>
        <dbReference type="Proteomes" id="UP001303760"/>
    </source>
</evidence>
<comment type="caution">
    <text evidence="9">The sequence shown here is derived from an EMBL/GenBank/DDBJ whole genome shotgun (WGS) entry which is preliminary data.</text>
</comment>
<keyword evidence="3" id="KW-0819">tRNA processing</keyword>
<feature type="region of interest" description="Disordered" evidence="7">
    <location>
        <begin position="610"/>
        <end position="634"/>
    </location>
</feature>
<protein>
    <recommendedName>
        <fullName evidence="1">tRNA(Ile)-lysidine synthetase</fullName>
        <ecNumber evidence="1">6.3.4.19</ecNumber>
    </recommendedName>
</protein>
<feature type="domain" description="tRNA(Ile)-lysidine/2-thiocytidine synthase N-terminal" evidence="8">
    <location>
        <begin position="283"/>
        <end position="329"/>
    </location>
</feature>
<dbReference type="SUPFAM" id="SSF52402">
    <property type="entry name" value="Adenine nucleotide alpha hydrolases-like"/>
    <property type="match status" value="1"/>
</dbReference>
<dbReference type="InterPro" id="IPR012795">
    <property type="entry name" value="tRNA_Ile_lys_synt_N"/>
</dbReference>
<evidence type="ECO:0000256" key="4">
    <source>
        <dbReference type="ARBA" id="ARBA00022741"/>
    </source>
</evidence>
<keyword evidence="2" id="KW-0436">Ligase</keyword>
<keyword evidence="4" id="KW-0547">Nucleotide-binding</keyword>
<dbReference type="GO" id="GO:0032267">
    <property type="term" value="F:tRNA(Ile)-lysidine synthase activity"/>
    <property type="evidence" value="ECO:0007669"/>
    <property type="project" value="UniProtKB-EC"/>
</dbReference>
<feature type="domain" description="tRNA(Ile)-lysidine/2-thiocytidine synthase N-terminal" evidence="8">
    <location>
        <begin position="43"/>
        <end position="193"/>
    </location>
</feature>
<dbReference type="HAMAP" id="MF_01161">
    <property type="entry name" value="tRNA_Ile_lys_synt"/>
    <property type="match status" value="1"/>
</dbReference>
<dbReference type="Proteomes" id="UP001303760">
    <property type="component" value="Unassembled WGS sequence"/>
</dbReference>
<evidence type="ECO:0000259" key="8">
    <source>
        <dbReference type="Pfam" id="PF01171"/>
    </source>
</evidence>
<dbReference type="InterPro" id="IPR014729">
    <property type="entry name" value="Rossmann-like_a/b/a_fold"/>
</dbReference>
<evidence type="ECO:0000256" key="3">
    <source>
        <dbReference type="ARBA" id="ARBA00022694"/>
    </source>
</evidence>
<name>A0AAN7H9H3_9PEZI</name>
<dbReference type="Gene3D" id="3.40.50.620">
    <property type="entry name" value="HUPs"/>
    <property type="match status" value="1"/>
</dbReference>
<comment type="catalytic activity">
    <reaction evidence="6">
        <text>cytidine(34) in tRNA(Ile2) + L-lysine + ATP = lysidine(34) in tRNA(Ile2) + AMP + diphosphate + H(+)</text>
        <dbReference type="Rhea" id="RHEA:43744"/>
        <dbReference type="Rhea" id="RHEA-COMP:10625"/>
        <dbReference type="Rhea" id="RHEA-COMP:10670"/>
        <dbReference type="ChEBI" id="CHEBI:15378"/>
        <dbReference type="ChEBI" id="CHEBI:30616"/>
        <dbReference type="ChEBI" id="CHEBI:32551"/>
        <dbReference type="ChEBI" id="CHEBI:33019"/>
        <dbReference type="ChEBI" id="CHEBI:82748"/>
        <dbReference type="ChEBI" id="CHEBI:83665"/>
        <dbReference type="ChEBI" id="CHEBI:456215"/>
        <dbReference type="EC" id="6.3.4.19"/>
    </reaction>
</comment>
<dbReference type="GO" id="GO:0008033">
    <property type="term" value="P:tRNA processing"/>
    <property type="evidence" value="ECO:0007669"/>
    <property type="project" value="UniProtKB-KW"/>
</dbReference>
<dbReference type="NCBIfam" id="TIGR02432">
    <property type="entry name" value="lysidine_TilS_N"/>
    <property type="match status" value="1"/>
</dbReference>
<evidence type="ECO:0000256" key="2">
    <source>
        <dbReference type="ARBA" id="ARBA00022598"/>
    </source>
</evidence>
<evidence type="ECO:0000256" key="1">
    <source>
        <dbReference type="ARBA" id="ARBA00013267"/>
    </source>
</evidence>
<dbReference type="GO" id="GO:0005524">
    <property type="term" value="F:ATP binding"/>
    <property type="evidence" value="ECO:0007669"/>
    <property type="project" value="UniProtKB-KW"/>
</dbReference>
<evidence type="ECO:0000256" key="7">
    <source>
        <dbReference type="SAM" id="MobiDB-lite"/>
    </source>
</evidence>
<reference evidence="9" key="1">
    <citation type="journal article" date="2023" name="Mol. Phylogenet. Evol.">
        <title>Genome-scale phylogeny and comparative genomics of the fungal order Sordariales.</title>
        <authorList>
            <person name="Hensen N."/>
            <person name="Bonometti L."/>
            <person name="Westerberg I."/>
            <person name="Brannstrom I.O."/>
            <person name="Guillou S."/>
            <person name="Cros-Aarteil S."/>
            <person name="Calhoun S."/>
            <person name="Haridas S."/>
            <person name="Kuo A."/>
            <person name="Mondo S."/>
            <person name="Pangilinan J."/>
            <person name="Riley R."/>
            <person name="LaButti K."/>
            <person name="Andreopoulos B."/>
            <person name="Lipzen A."/>
            <person name="Chen C."/>
            <person name="Yan M."/>
            <person name="Daum C."/>
            <person name="Ng V."/>
            <person name="Clum A."/>
            <person name="Steindorff A."/>
            <person name="Ohm R.A."/>
            <person name="Martin F."/>
            <person name="Silar P."/>
            <person name="Natvig D.O."/>
            <person name="Lalanne C."/>
            <person name="Gautier V."/>
            <person name="Ament-Velasquez S.L."/>
            <person name="Kruys A."/>
            <person name="Hutchinson M.I."/>
            <person name="Powell A.J."/>
            <person name="Barry K."/>
            <person name="Miller A.N."/>
            <person name="Grigoriev I.V."/>
            <person name="Debuchy R."/>
            <person name="Gladieux P."/>
            <person name="Hiltunen Thoren M."/>
            <person name="Johannesson H."/>
        </authorList>
    </citation>
    <scope>NUCLEOTIDE SEQUENCE</scope>
    <source>
        <strain evidence="9">CBS 532.94</strain>
    </source>
</reference>
<gene>
    <name evidence="9" type="ORF">C8A03DRAFT_16905</name>
</gene>
<dbReference type="EC" id="6.3.4.19" evidence="1"/>
<accession>A0AAN7H9H3</accession>
<keyword evidence="10" id="KW-1185">Reference proteome</keyword>
<dbReference type="PANTHER" id="PTHR43033:SF1">
    <property type="entry name" value="TRNA(ILE)-LYSIDINE SYNTHASE-RELATED"/>
    <property type="match status" value="1"/>
</dbReference>
<keyword evidence="5" id="KW-0067">ATP-binding</keyword>
<dbReference type="InterPro" id="IPR011063">
    <property type="entry name" value="TilS/TtcA_N"/>
</dbReference>
<dbReference type="EMBL" id="MU860192">
    <property type="protein sequence ID" value="KAK4236447.1"/>
    <property type="molecule type" value="Genomic_DNA"/>
</dbReference>
<dbReference type="CDD" id="cd01992">
    <property type="entry name" value="TilS_N"/>
    <property type="match status" value="1"/>
</dbReference>
<dbReference type="PANTHER" id="PTHR43033">
    <property type="entry name" value="TRNA(ILE)-LYSIDINE SYNTHASE-RELATED"/>
    <property type="match status" value="1"/>
</dbReference>
<evidence type="ECO:0000256" key="5">
    <source>
        <dbReference type="ARBA" id="ARBA00022840"/>
    </source>
</evidence>
<dbReference type="Pfam" id="PF01171">
    <property type="entry name" value="ATP_bind_3"/>
    <property type="match status" value="2"/>
</dbReference>
<dbReference type="InterPro" id="IPR012094">
    <property type="entry name" value="tRNA_Ile_lys_synt"/>
</dbReference>